<gene>
    <name evidence="5" type="ORF">GCM10022256_13550</name>
</gene>
<dbReference type="RefSeq" id="WP_344794371.1">
    <property type="nucleotide sequence ID" value="NZ_BAABAU010000001.1"/>
</dbReference>
<evidence type="ECO:0000313" key="6">
    <source>
        <dbReference type="Proteomes" id="UP001501594"/>
    </source>
</evidence>
<evidence type="ECO:0000259" key="4">
    <source>
        <dbReference type="Pfam" id="PF07859"/>
    </source>
</evidence>
<dbReference type="InterPro" id="IPR033140">
    <property type="entry name" value="Lipase_GDXG_put_SER_AS"/>
</dbReference>
<dbReference type="SUPFAM" id="SSF53474">
    <property type="entry name" value="alpha/beta-Hydrolases"/>
    <property type="match status" value="1"/>
</dbReference>
<reference evidence="6" key="1">
    <citation type="journal article" date="2019" name="Int. J. Syst. Evol. Microbiol.">
        <title>The Global Catalogue of Microorganisms (GCM) 10K type strain sequencing project: providing services to taxonomists for standard genome sequencing and annotation.</title>
        <authorList>
            <consortium name="The Broad Institute Genomics Platform"/>
            <consortium name="The Broad Institute Genome Sequencing Center for Infectious Disease"/>
            <person name="Wu L."/>
            <person name="Ma J."/>
        </authorList>
    </citation>
    <scope>NUCLEOTIDE SEQUENCE [LARGE SCALE GENOMIC DNA]</scope>
    <source>
        <strain evidence="6">JCM 17442</strain>
    </source>
</reference>
<proteinExistence type="inferred from homology"/>
<dbReference type="InterPro" id="IPR013094">
    <property type="entry name" value="AB_hydrolase_3"/>
</dbReference>
<dbReference type="InterPro" id="IPR050300">
    <property type="entry name" value="GDXG_lipolytic_enzyme"/>
</dbReference>
<dbReference type="Proteomes" id="UP001501594">
    <property type="component" value="Unassembled WGS sequence"/>
</dbReference>
<feature type="active site" evidence="3">
    <location>
        <position position="144"/>
    </location>
</feature>
<name>A0ABP8E0K9_9MICO</name>
<evidence type="ECO:0000256" key="1">
    <source>
        <dbReference type="ARBA" id="ARBA00010515"/>
    </source>
</evidence>
<dbReference type="Gene3D" id="3.40.50.1820">
    <property type="entry name" value="alpha/beta hydrolase"/>
    <property type="match status" value="1"/>
</dbReference>
<dbReference type="PROSITE" id="PS01174">
    <property type="entry name" value="LIPASE_GDXG_SER"/>
    <property type="match status" value="1"/>
</dbReference>
<dbReference type="InterPro" id="IPR029058">
    <property type="entry name" value="AB_hydrolase_fold"/>
</dbReference>
<comment type="caution">
    <text evidence="5">The sequence shown here is derived from an EMBL/GenBank/DDBJ whole genome shotgun (WGS) entry which is preliminary data.</text>
</comment>
<accession>A0ABP8E0K9</accession>
<evidence type="ECO:0000256" key="2">
    <source>
        <dbReference type="ARBA" id="ARBA00022801"/>
    </source>
</evidence>
<keyword evidence="6" id="KW-1185">Reference proteome</keyword>
<feature type="domain" description="Alpha/beta hydrolase fold-3" evidence="4">
    <location>
        <begin position="72"/>
        <end position="271"/>
    </location>
</feature>
<organism evidence="5 6">
    <name type="scientific">Frondihabitans peucedani</name>
    <dbReference type="NCBI Taxonomy" id="598626"/>
    <lineage>
        <taxon>Bacteria</taxon>
        <taxon>Bacillati</taxon>
        <taxon>Actinomycetota</taxon>
        <taxon>Actinomycetes</taxon>
        <taxon>Micrococcales</taxon>
        <taxon>Microbacteriaceae</taxon>
        <taxon>Frondihabitans</taxon>
    </lineage>
</organism>
<dbReference type="Pfam" id="PF07859">
    <property type="entry name" value="Abhydrolase_3"/>
    <property type="match status" value="1"/>
</dbReference>
<sequence>MSLLLTATRRLLVLRPRTTTTEQTLDRAIARRGGPAPVSRAVKRVAVVDERIVDGRRVVRLTPRQKPRGGHLIYTHGGCYTFPLIGAHWGILATLVRRAGITIDVPLYGLAPEHTATEAADWLETIYDDAVAEFGPVVSLAGDSAGGGLALAQAVRYRDSGRPAPRHVILISPWLDATLINPGAAAVAPLDHMLAVPGLVRAGRLWAGDLDPSDPLVSPLSSDLAGLPPIHIEQGDHDLFYADAEELHRRITRAGGRSDFRLTRGGFHVFVGAPWIPEARAALARIAAVLRQG</sequence>
<keyword evidence="2" id="KW-0378">Hydrolase</keyword>
<dbReference type="PANTHER" id="PTHR48081">
    <property type="entry name" value="AB HYDROLASE SUPERFAMILY PROTEIN C4A8.06C"/>
    <property type="match status" value="1"/>
</dbReference>
<comment type="similarity">
    <text evidence="1">Belongs to the 'GDXG' lipolytic enzyme family.</text>
</comment>
<evidence type="ECO:0000256" key="3">
    <source>
        <dbReference type="PROSITE-ProRule" id="PRU10038"/>
    </source>
</evidence>
<dbReference type="PANTHER" id="PTHR48081:SF8">
    <property type="entry name" value="ALPHA_BETA HYDROLASE FOLD-3 DOMAIN-CONTAINING PROTEIN-RELATED"/>
    <property type="match status" value="1"/>
</dbReference>
<dbReference type="EMBL" id="BAABAU010000001">
    <property type="protein sequence ID" value="GAA4265743.1"/>
    <property type="molecule type" value="Genomic_DNA"/>
</dbReference>
<evidence type="ECO:0000313" key="5">
    <source>
        <dbReference type="EMBL" id="GAA4265743.1"/>
    </source>
</evidence>
<protein>
    <recommendedName>
        <fullName evidence="4">Alpha/beta hydrolase fold-3 domain-containing protein</fullName>
    </recommendedName>
</protein>